<dbReference type="RefSeq" id="WP_079600526.1">
    <property type="nucleotide sequence ID" value="NZ_LT670817.1"/>
</dbReference>
<evidence type="ECO:0000313" key="2">
    <source>
        <dbReference type="Proteomes" id="UP000189796"/>
    </source>
</evidence>
<accession>A0A1M5JAQ0</accession>
<dbReference type="PANTHER" id="PTHR34598">
    <property type="entry name" value="BLL6449 PROTEIN"/>
    <property type="match status" value="1"/>
</dbReference>
<evidence type="ECO:0008006" key="3">
    <source>
        <dbReference type="Google" id="ProtNLM"/>
    </source>
</evidence>
<gene>
    <name evidence="1" type="ORF">SAMN05443248_1328</name>
</gene>
<dbReference type="EMBL" id="LT670817">
    <property type="protein sequence ID" value="SHG37561.1"/>
    <property type="molecule type" value="Genomic_DNA"/>
</dbReference>
<name>A0A1M5JAQ0_9BRAD</name>
<dbReference type="PANTHER" id="PTHR34598:SF3">
    <property type="entry name" value="OXIDOREDUCTASE AN1597"/>
    <property type="match status" value="1"/>
</dbReference>
<dbReference type="Proteomes" id="UP000189796">
    <property type="component" value="Chromosome I"/>
</dbReference>
<evidence type="ECO:0000313" key="1">
    <source>
        <dbReference type="EMBL" id="SHG37561.1"/>
    </source>
</evidence>
<dbReference type="AlphaFoldDB" id="A0A1M5JAQ0"/>
<dbReference type="NCBIfam" id="NF041278">
    <property type="entry name" value="CmcJ_NvfI_EfuI"/>
    <property type="match status" value="1"/>
</dbReference>
<sequence>MGLQNEKIAALSFVTADLNYLAPARDRPRTYTFEPPPGEPRSNIVAEPHNVPIHDVRPISETVSVDREGFALVRHRSSVKNFYDEDEIKRIYYPEAERLIKAVTGADRVSVFDHTVRRRVEGAADRDGGLRQPVARVHVDHTEKSGPQRVRDLIPDEAEHLLKGRLQIINLWRPIRGPLLDSPLAVCDARTVKPGELVASDLVYRDRVGETYSVKYNPDHRWFYVPAMTVDEALLLKCFDSNTDGRARFAPHTAFVDPTTPPDAPPRESIELRTLVFHAS</sequence>
<reference evidence="1 2" key="1">
    <citation type="submission" date="2016-11" db="EMBL/GenBank/DDBJ databases">
        <authorList>
            <person name="Jaros S."/>
            <person name="Januszkiewicz K."/>
            <person name="Wedrychowicz H."/>
        </authorList>
    </citation>
    <scope>NUCLEOTIDE SEQUENCE [LARGE SCALE GENOMIC DNA]</scope>
    <source>
        <strain evidence="1 2">GAS138</strain>
    </source>
</reference>
<organism evidence="1 2">
    <name type="scientific">Bradyrhizobium erythrophlei</name>
    <dbReference type="NCBI Taxonomy" id="1437360"/>
    <lineage>
        <taxon>Bacteria</taxon>
        <taxon>Pseudomonadati</taxon>
        <taxon>Pseudomonadota</taxon>
        <taxon>Alphaproteobacteria</taxon>
        <taxon>Hyphomicrobiales</taxon>
        <taxon>Nitrobacteraceae</taxon>
        <taxon>Bradyrhizobium</taxon>
    </lineage>
</organism>
<dbReference type="GO" id="GO:0016491">
    <property type="term" value="F:oxidoreductase activity"/>
    <property type="evidence" value="ECO:0007669"/>
    <property type="project" value="InterPro"/>
</dbReference>
<dbReference type="OrthoDB" id="5173234at2"/>
<dbReference type="InterPro" id="IPR044053">
    <property type="entry name" value="AsaB-like"/>
</dbReference>
<proteinExistence type="predicted"/>
<protein>
    <recommendedName>
        <fullName evidence="3">Methyltransferase</fullName>
    </recommendedName>
</protein>